<evidence type="ECO:0000313" key="3">
    <source>
        <dbReference type="Proteomes" id="UP000886818"/>
    </source>
</evidence>
<sequence length="53" mass="6403">MMYIRDRKSQRQISKETGISRDTLRKYIRKYENKLIELGKINKGDDMNKVDLI</sequence>
<evidence type="ECO:0000313" key="2">
    <source>
        <dbReference type="EMBL" id="QXM06229.1"/>
    </source>
</evidence>
<keyword evidence="3" id="KW-1185">Reference proteome</keyword>
<dbReference type="Pfam" id="PF13518">
    <property type="entry name" value="HTH_28"/>
    <property type="match status" value="1"/>
</dbReference>
<reference evidence="2" key="1">
    <citation type="submission" date="2021-07" db="EMBL/GenBank/DDBJ databases">
        <title>Complete genome sequence of Crassaminicella sp. 143-21, isolated from a deep-sea hydrothermal vent.</title>
        <authorList>
            <person name="Li X."/>
        </authorList>
    </citation>
    <scope>NUCLEOTIDE SEQUENCE</scope>
    <source>
        <strain evidence="2">143-21</strain>
    </source>
</reference>
<gene>
    <name evidence="2" type="ORF">KVH43_12925</name>
</gene>
<dbReference type="EMBL" id="CP078093">
    <property type="protein sequence ID" value="QXM06229.1"/>
    <property type="molecule type" value="Genomic_DNA"/>
</dbReference>
<evidence type="ECO:0000259" key="1">
    <source>
        <dbReference type="Pfam" id="PF13518"/>
    </source>
</evidence>
<dbReference type="Proteomes" id="UP000886818">
    <property type="component" value="Chromosome"/>
</dbReference>
<organism evidence="2 3">
    <name type="scientific">Crassaminicella indica</name>
    <dbReference type="NCBI Taxonomy" id="2855394"/>
    <lineage>
        <taxon>Bacteria</taxon>
        <taxon>Bacillati</taxon>
        <taxon>Bacillota</taxon>
        <taxon>Clostridia</taxon>
        <taxon>Eubacteriales</taxon>
        <taxon>Clostridiaceae</taxon>
        <taxon>Crassaminicella</taxon>
    </lineage>
</organism>
<feature type="domain" description="Insertion element IS150 protein InsJ-like helix-turn-helix" evidence="1">
    <location>
        <begin position="2"/>
        <end position="33"/>
    </location>
</feature>
<protein>
    <submittedName>
        <fullName evidence="2">Helix-turn-helix domain-containing protein</fullName>
    </submittedName>
</protein>
<accession>A0ABX8RAZ1</accession>
<proteinExistence type="predicted"/>
<name>A0ABX8RAZ1_9CLOT</name>
<dbReference type="InterPro" id="IPR055247">
    <property type="entry name" value="InsJ-like_HTH"/>
</dbReference>